<dbReference type="Pfam" id="PF11303">
    <property type="entry name" value="DUF3105"/>
    <property type="match status" value="1"/>
</dbReference>
<name>A0ABN7S808_OIKDI</name>
<keyword evidence="2" id="KW-0812">Transmembrane</keyword>
<dbReference type="Pfam" id="PF12894">
    <property type="entry name" value="ANAPC4_WD40"/>
    <property type="match status" value="1"/>
</dbReference>
<dbReference type="InterPro" id="IPR021454">
    <property type="entry name" value="DUF3105"/>
</dbReference>
<dbReference type="Gene3D" id="2.130.10.10">
    <property type="entry name" value="YVTN repeat-like/Quinoprotein amine dehydrogenase"/>
    <property type="match status" value="1"/>
</dbReference>
<keyword evidence="2" id="KW-0472">Membrane</keyword>
<keyword evidence="2" id="KW-1133">Transmembrane helix</keyword>
<feature type="compositionally biased region" description="Polar residues" evidence="1">
    <location>
        <begin position="1003"/>
        <end position="1014"/>
    </location>
</feature>
<feature type="transmembrane region" description="Helical" evidence="2">
    <location>
        <begin position="1080"/>
        <end position="1097"/>
    </location>
</feature>
<gene>
    <name evidence="5" type="ORF">OKIOD_LOCUS5221</name>
</gene>
<protein>
    <submittedName>
        <fullName evidence="5">Oidioi.mRNA.OKI2018_I69.XSR.g13663.t1.cds</fullName>
    </submittedName>
</protein>
<feature type="domain" description="Anaphase-promoting complex subunit 4 long" evidence="4">
    <location>
        <begin position="225"/>
        <end position="409"/>
    </location>
</feature>
<dbReference type="Proteomes" id="UP001158576">
    <property type="component" value="Chromosome XSR"/>
</dbReference>
<evidence type="ECO:0000259" key="3">
    <source>
        <dbReference type="Pfam" id="PF12894"/>
    </source>
</evidence>
<sequence length="1155" mass="132544">MAEEVDNPTPLKFGADKRFREAITEMALSPRHDLIALATEGSQVLLHRYEKLERVWVFEKIASFDENKISALCWRDDGHVLAVAYWIDGSDGFYKLLDVRTGQSRPIDTFPDFDLTIPSPCISMHWSFSSHECKIDERVRFFGRLPDISKNVREPNIETLVTRNTSILVMVLKDETVQGFGFGIVPIFSLKFDFFPTEAYLKRDFSEMIIISSPDGRKLDQKVVKMNALKENMRVIHRYCTYVCAVELTIIYLQLCMEEMRNTWNHGLGPLTHHIPHEMSNHFIMFYLWGIKSTKLIAFLKNYLPLEPYKKVCADMANKYVQLQKLSMVNFMQAADKLYGLIHTVSSLCRLPKLFELLAPDHVLINFEYIETRAAELILKNTMFLREMDDLFRCAVAFSSWIIVQYERLDPPESGELSEDNEHDQDEELIMRFLQVYVASKRDNIMEYLNSEPMHPNEHAKRWGICLERKDDPQVSLKTALDYVRRLFVKYCFREDDDSFGCPKSKLSDELESSIGDLQQFVTHDDAPMVFVSLKEANWTYPVCCTLTQTHLNILRYDDMWPSDLGEEEEGRHIAEVYRLNSEYRVLDFALFLYHVRDQVAEGFALEVSVEDETQQRLTHYEFSYDERDEPPHVKSFISLHNHNFSSLELSVRRSLIALHSAESNIVNVYQLKDDGQILVKNSVESESSEFCDDGVTDAEQDLPENCRTPDSWKTCPEWHCDVKWPIQNQTELLYIKPQEMDTGGHVCRTDERENFYPKSGYPNGIPVSGHHTPKWPKYGEYYWVPPLRYVHALEHGAIVFMYHPCTDEQQVRRLRKIATSCLWKHLFFSFKGDLNGTYPMAAVAWGNLVKIPQINDSNSAAIKIWIKEHAKVGGNNEGRVFGNGAYSLALVKEAGIVTVEEDSEICPETIDDQAETVKKALEILKNNETPLEEIHKMIQVPEAPIEVSNITDILENSAPIVETSASSTEATVQETSSSQSVFEAPENAPEPSVIYPTKVKSGETQPPLTQLTDNDMGEYAQTEDEYSEEKNAEETSFPEIGTEGAFSTVNDDFTTTVDPSRVTKKESLQDEVNQSGEPLWAFTSLLILVIGLAVAIRRSKMLNRKSPRKAYHNVQDSWSDDEGTISVGTLVRGFRRKSKDEQSYSLLQTRQDEP</sequence>
<organism evidence="5 6">
    <name type="scientific">Oikopleura dioica</name>
    <name type="common">Tunicate</name>
    <dbReference type="NCBI Taxonomy" id="34765"/>
    <lineage>
        <taxon>Eukaryota</taxon>
        <taxon>Metazoa</taxon>
        <taxon>Chordata</taxon>
        <taxon>Tunicata</taxon>
        <taxon>Appendicularia</taxon>
        <taxon>Copelata</taxon>
        <taxon>Oikopleuridae</taxon>
        <taxon>Oikopleura</taxon>
    </lineage>
</organism>
<dbReference type="InterPro" id="IPR015943">
    <property type="entry name" value="WD40/YVTN_repeat-like_dom_sf"/>
</dbReference>
<accession>A0ABN7S808</accession>
<reference evidence="5 6" key="1">
    <citation type="submission" date="2021-04" db="EMBL/GenBank/DDBJ databases">
        <authorList>
            <person name="Bliznina A."/>
        </authorList>
    </citation>
    <scope>NUCLEOTIDE SEQUENCE [LARGE SCALE GENOMIC DNA]</scope>
</reference>
<dbReference type="Pfam" id="PF12896">
    <property type="entry name" value="ANAPC4"/>
    <property type="match status" value="1"/>
</dbReference>
<keyword evidence="6" id="KW-1185">Reference proteome</keyword>
<dbReference type="PANTHER" id="PTHR34179">
    <property type="entry name" value="TUMOR PROTEIN P53-INDUCIBLE PROTEIN 13"/>
    <property type="match status" value="1"/>
</dbReference>
<evidence type="ECO:0000256" key="2">
    <source>
        <dbReference type="SAM" id="Phobius"/>
    </source>
</evidence>
<proteinExistence type="predicted"/>
<evidence type="ECO:0000313" key="5">
    <source>
        <dbReference type="EMBL" id="CAG5094557.1"/>
    </source>
</evidence>
<evidence type="ECO:0000256" key="1">
    <source>
        <dbReference type="SAM" id="MobiDB-lite"/>
    </source>
</evidence>
<feature type="region of interest" description="Disordered" evidence="1">
    <location>
        <begin position="998"/>
        <end position="1038"/>
    </location>
</feature>
<evidence type="ECO:0000313" key="6">
    <source>
        <dbReference type="Proteomes" id="UP001158576"/>
    </source>
</evidence>
<feature type="domain" description="Anaphase-promoting complex subunit 4-like WD40" evidence="3">
    <location>
        <begin position="26"/>
        <end position="103"/>
    </location>
</feature>
<dbReference type="InterPro" id="IPR024977">
    <property type="entry name" value="Apc4-like_WD40_dom"/>
</dbReference>
<dbReference type="SUPFAM" id="SSF69322">
    <property type="entry name" value="Tricorn protease domain 2"/>
    <property type="match status" value="1"/>
</dbReference>
<evidence type="ECO:0000259" key="4">
    <source>
        <dbReference type="Pfam" id="PF12896"/>
    </source>
</evidence>
<dbReference type="PANTHER" id="PTHR34179:SF1">
    <property type="entry name" value="TUMOR PROTEIN P53-INDUCIBLE PROTEIN 13"/>
    <property type="match status" value="1"/>
</dbReference>
<dbReference type="EMBL" id="OU015569">
    <property type="protein sequence ID" value="CAG5094557.1"/>
    <property type="molecule type" value="Genomic_DNA"/>
</dbReference>
<dbReference type="InterPro" id="IPR024790">
    <property type="entry name" value="APC4_long_dom"/>
</dbReference>